<comment type="caution">
    <text evidence="2">The sequence shown here is derived from an EMBL/GenBank/DDBJ whole genome shotgun (WGS) entry which is preliminary data.</text>
</comment>
<organism evidence="2 3">
    <name type="scientific">Rhodoferax ferrireducens</name>
    <dbReference type="NCBI Taxonomy" id="192843"/>
    <lineage>
        <taxon>Bacteria</taxon>
        <taxon>Pseudomonadati</taxon>
        <taxon>Pseudomonadota</taxon>
        <taxon>Betaproteobacteria</taxon>
        <taxon>Burkholderiales</taxon>
        <taxon>Comamonadaceae</taxon>
        <taxon>Rhodoferax</taxon>
    </lineage>
</organism>
<name>A0A1W9KQ31_9BURK</name>
<evidence type="ECO:0000313" key="2">
    <source>
        <dbReference type="EMBL" id="OQW86283.1"/>
    </source>
</evidence>
<evidence type="ECO:0000256" key="1">
    <source>
        <dbReference type="SAM" id="MobiDB-lite"/>
    </source>
</evidence>
<sequence length="100" mass="10760">MTTENKPPMFGPSAMLDPSTHEPRPGKSALMNELMADTIIGNCTTTLPMKFKFDPKDNGHTVMLGTTRNGMSAMFEGLQDQYAKAGGAVQVVDKGPTAER</sequence>
<dbReference type="AlphaFoldDB" id="A0A1W9KQ31"/>
<accession>A0A1W9KQ31</accession>
<protein>
    <submittedName>
        <fullName evidence="2">Uncharacterized protein</fullName>
    </submittedName>
</protein>
<dbReference type="EMBL" id="MTEI01000019">
    <property type="protein sequence ID" value="OQW86283.1"/>
    <property type="molecule type" value="Genomic_DNA"/>
</dbReference>
<feature type="region of interest" description="Disordered" evidence="1">
    <location>
        <begin position="1"/>
        <end position="27"/>
    </location>
</feature>
<reference evidence="2 3" key="1">
    <citation type="submission" date="2017-01" db="EMBL/GenBank/DDBJ databases">
        <title>Novel large sulfur bacteria in the metagenomes of groundwater-fed chemosynthetic microbial mats in the Lake Huron basin.</title>
        <authorList>
            <person name="Sharrar A.M."/>
            <person name="Flood B.E."/>
            <person name="Bailey J.V."/>
            <person name="Jones D.S."/>
            <person name="Biddanda B."/>
            <person name="Ruberg S.A."/>
            <person name="Marcus D.N."/>
            <person name="Dick G.J."/>
        </authorList>
    </citation>
    <scope>NUCLEOTIDE SEQUENCE [LARGE SCALE GENOMIC DNA]</scope>
    <source>
        <strain evidence="2">A7</strain>
    </source>
</reference>
<proteinExistence type="predicted"/>
<evidence type="ECO:0000313" key="3">
    <source>
        <dbReference type="Proteomes" id="UP000192505"/>
    </source>
</evidence>
<dbReference type="Proteomes" id="UP000192505">
    <property type="component" value="Unassembled WGS sequence"/>
</dbReference>
<gene>
    <name evidence="2" type="ORF">BWK72_18085</name>
</gene>